<dbReference type="GO" id="GO:0030170">
    <property type="term" value="F:pyridoxal phosphate binding"/>
    <property type="evidence" value="ECO:0007669"/>
    <property type="project" value="InterPro"/>
</dbReference>
<dbReference type="FunFam" id="3.40.640.10:FF:000048">
    <property type="entry name" value="tyrosine aminotransferase"/>
    <property type="match status" value="1"/>
</dbReference>
<dbReference type="AlphaFoldDB" id="A0AAV3QNM5"/>
<dbReference type="InterPro" id="IPR004839">
    <property type="entry name" value="Aminotransferase_I/II_large"/>
</dbReference>
<dbReference type="PANTHER" id="PTHR45744:SF11">
    <property type="entry name" value="TYROSINE AMINOTRANSFERASE"/>
    <property type="match status" value="1"/>
</dbReference>
<comment type="cofactor">
    <cofactor evidence="1 4 5">
        <name>pyridoxal 5'-phosphate</name>
        <dbReference type="ChEBI" id="CHEBI:597326"/>
    </cofactor>
</comment>
<protein>
    <submittedName>
        <fullName evidence="7">Transaminase</fullName>
    </submittedName>
</protein>
<reference evidence="7 8" key="1">
    <citation type="submission" date="2024-01" db="EMBL/GenBank/DDBJ databases">
        <title>The complete chloroplast genome sequence of Lithospermum erythrorhizon: insights into the phylogenetic relationship among Boraginaceae species and the maternal lineages of purple gromwells.</title>
        <authorList>
            <person name="Okada T."/>
            <person name="Watanabe K."/>
        </authorList>
    </citation>
    <scope>NUCLEOTIDE SEQUENCE [LARGE SCALE GENOMIC DNA]</scope>
</reference>
<evidence type="ECO:0000313" key="8">
    <source>
        <dbReference type="Proteomes" id="UP001454036"/>
    </source>
</evidence>
<evidence type="ECO:0000256" key="1">
    <source>
        <dbReference type="ARBA" id="ARBA00001933"/>
    </source>
</evidence>
<dbReference type="InterPro" id="IPR005958">
    <property type="entry name" value="TyrNic_aminoTrfase"/>
</dbReference>
<dbReference type="GO" id="GO:0006572">
    <property type="term" value="P:L-tyrosine catabolic process"/>
    <property type="evidence" value="ECO:0007669"/>
    <property type="project" value="TreeGrafter"/>
</dbReference>
<comment type="caution">
    <text evidence="7">The sequence shown here is derived from an EMBL/GenBank/DDBJ whole genome shotgun (WGS) entry which is preliminary data.</text>
</comment>
<dbReference type="CDD" id="cd00609">
    <property type="entry name" value="AAT_like"/>
    <property type="match status" value="1"/>
</dbReference>
<dbReference type="InterPro" id="IPR015422">
    <property type="entry name" value="PyrdxlP-dep_Trfase_small"/>
</dbReference>
<dbReference type="InterPro" id="IPR015421">
    <property type="entry name" value="PyrdxlP-dep_Trfase_major"/>
</dbReference>
<evidence type="ECO:0000259" key="6">
    <source>
        <dbReference type="Pfam" id="PF00155"/>
    </source>
</evidence>
<gene>
    <name evidence="7" type="ORF">LIER_20637</name>
</gene>
<feature type="domain" description="Aminotransferase class I/classII large" evidence="6">
    <location>
        <begin position="45"/>
        <end position="403"/>
    </location>
</feature>
<evidence type="ECO:0000256" key="3">
    <source>
        <dbReference type="ARBA" id="ARBA00022898"/>
    </source>
</evidence>
<dbReference type="SUPFAM" id="SSF53383">
    <property type="entry name" value="PLP-dependent transferases"/>
    <property type="match status" value="1"/>
</dbReference>
<feature type="modified residue" description="N6-(pyridoxal phosphate)lysine" evidence="5">
    <location>
        <position position="253"/>
    </location>
</feature>
<dbReference type="Proteomes" id="UP001454036">
    <property type="component" value="Unassembled WGS sequence"/>
</dbReference>
<evidence type="ECO:0000256" key="4">
    <source>
        <dbReference type="PIRNR" id="PIRNR000517"/>
    </source>
</evidence>
<evidence type="ECO:0000313" key="7">
    <source>
        <dbReference type="EMBL" id="GAA0165165.1"/>
    </source>
</evidence>
<evidence type="ECO:0000256" key="2">
    <source>
        <dbReference type="ARBA" id="ARBA00007441"/>
    </source>
</evidence>
<dbReference type="Gene3D" id="3.90.1150.10">
    <property type="entry name" value="Aspartate Aminotransferase, domain 1"/>
    <property type="match status" value="1"/>
</dbReference>
<dbReference type="EMBL" id="BAABME010005273">
    <property type="protein sequence ID" value="GAA0165165.1"/>
    <property type="molecule type" value="Genomic_DNA"/>
</dbReference>
<dbReference type="PIRSF" id="PIRSF000517">
    <property type="entry name" value="Tyr_transaminase"/>
    <property type="match status" value="1"/>
</dbReference>
<dbReference type="FunFam" id="3.90.1150.10:FF:000040">
    <property type="entry name" value="Tyrosine aminotransferase"/>
    <property type="match status" value="1"/>
</dbReference>
<evidence type="ECO:0000256" key="5">
    <source>
        <dbReference type="PIRSR" id="PIRSR000517-1"/>
    </source>
</evidence>
<sequence>MDMESDNKKWCLKGNKEFMAASSITVRGVLDMLREKLNPEDSRPLIPLGHGDPSPFSCFRTTPFAEIAVSDALYSGDFNGYSSSVGILPARRAIAKYLSSDLPYELSPDDVFMTLGCTHAIEILLAVLASPNANILLPRPGFPLYEARAAYSHLEVRHFDLIPEKDWEVNLDSVETLADENTVAMVIINPGNPCGNVFKYQHLQKVAETAKKLGILVISDEVYGHLTFGSNPFVPMGVFGEITPIITIGSISKRWIVPGWRLGWLVTNDPNGILKKHEVVDCLKSLMNISTDPVTFIQAAVPQIIENTKEDFFSNIVDILREAADICYNRLKDIPCISCPSKPEGSMFVMVKLNLDLLEGIKDDVDFCSKLAEEESVMVLPGSTLGFKHYLRITFAVDTSYLTDGFDRMKAFYQRHAKIQ</sequence>
<dbReference type="NCBIfam" id="TIGR01265">
    <property type="entry name" value="tyr_nico_aTase"/>
    <property type="match status" value="1"/>
</dbReference>
<keyword evidence="8" id="KW-1185">Reference proteome</keyword>
<comment type="similarity">
    <text evidence="2 4">Belongs to the class-I pyridoxal-phosphate-dependent aminotransferase family.</text>
</comment>
<accession>A0AAV3QNM5</accession>
<organism evidence="7 8">
    <name type="scientific">Lithospermum erythrorhizon</name>
    <name type="common">Purple gromwell</name>
    <name type="synonym">Lithospermum officinale var. erythrorhizon</name>
    <dbReference type="NCBI Taxonomy" id="34254"/>
    <lineage>
        <taxon>Eukaryota</taxon>
        <taxon>Viridiplantae</taxon>
        <taxon>Streptophyta</taxon>
        <taxon>Embryophyta</taxon>
        <taxon>Tracheophyta</taxon>
        <taxon>Spermatophyta</taxon>
        <taxon>Magnoliopsida</taxon>
        <taxon>eudicotyledons</taxon>
        <taxon>Gunneridae</taxon>
        <taxon>Pentapetalae</taxon>
        <taxon>asterids</taxon>
        <taxon>lamiids</taxon>
        <taxon>Boraginales</taxon>
        <taxon>Boraginaceae</taxon>
        <taxon>Boraginoideae</taxon>
        <taxon>Lithospermeae</taxon>
        <taxon>Lithospermum</taxon>
    </lineage>
</organism>
<dbReference type="Gene3D" id="3.40.640.10">
    <property type="entry name" value="Type I PLP-dependent aspartate aminotransferase-like (Major domain)"/>
    <property type="match status" value="1"/>
</dbReference>
<dbReference type="GO" id="GO:0004838">
    <property type="term" value="F:L-tyrosine-2-oxoglutarate transaminase activity"/>
    <property type="evidence" value="ECO:0007669"/>
    <property type="project" value="TreeGrafter"/>
</dbReference>
<keyword evidence="3 4" id="KW-0663">Pyridoxal phosphate</keyword>
<dbReference type="Pfam" id="PF00155">
    <property type="entry name" value="Aminotran_1_2"/>
    <property type="match status" value="1"/>
</dbReference>
<name>A0AAV3QNM5_LITER</name>
<dbReference type="PANTHER" id="PTHR45744">
    <property type="entry name" value="TYROSINE AMINOTRANSFERASE"/>
    <property type="match status" value="1"/>
</dbReference>
<proteinExistence type="inferred from homology"/>
<dbReference type="InterPro" id="IPR015424">
    <property type="entry name" value="PyrdxlP-dep_Trfase"/>
</dbReference>